<proteinExistence type="predicted"/>
<dbReference type="Proteomes" id="UP000245626">
    <property type="component" value="Unassembled WGS sequence"/>
</dbReference>
<gene>
    <name evidence="1" type="ORF">IE53DRAFT_315631</name>
</gene>
<dbReference type="EMBL" id="KZ819924">
    <property type="protein sequence ID" value="PWN50512.1"/>
    <property type="molecule type" value="Genomic_DNA"/>
</dbReference>
<accession>A0ACD0NXL0</accession>
<evidence type="ECO:0000313" key="2">
    <source>
        <dbReference type="Proteomes" id="UP000245626"/>
    </source>
</evidence>
<organism evidence="1 2">
    <name type="scientific">Violaceomyces palustris</name>
    <dbReference type="NCBI Taxonomy" id="1673888"/>
    <lineage>
        <taxon>Eukaryota</taxon>
        <taxon>Fungi</taxon>
        <taxon>Dikarya</taxon>
        <taxon>Basidiomycota</taxon>
        <taxon>Ustilaginomycotina</taxon>
        <taxon>Ustilaginomycetes</taxon>
        <taxon>Violaceomycetales</taxon>
        <taxon>Violaceomycetaceae</taxon>
        <taxon>Violaceomyces</taxon>
    </lineage>
</organism>
<reference evidence="1 2" key="1">
    <citation type="journal article" date="2018" name="Mol. Biol. Evol.">
        <title>Broad Genomic Sampling Reveals a Smut Pathogenic Ancestry of the Fungal Clade Ustilaginomycotina.</title>
        <authorList>
            <person name="Kijpornyongpan T."/>
            <person name="Mondo S.J."/>
            <person name="Barry K."/>
            <person name="Sandor L."/>
            <person name="Lee J."/>
            <person name="Lipzen A."/>
            <person name="Pangilinan J."/>
            <person name="LaButti K."/>
            <person name="Hainaut M."/>
            <person name="Henrissat B."/>
            <person name="Grigoriev I.V."/>
            <person name="Spatafora J.W."/>
            <person name="Aime M.C."/>
        </authorList>
    </citation>
    <scope>NUCLEOTIDE SEQUENCE [LARGE SCALE GENOMIC DNA]</scope>
    <source>
        <strain evidence="1 2">SA 807</strain>
    </source>
</reference>
<keyword evidence="2" id="KW-1185">Reference proteome</keyword>
<evidence type="ECO:0000313" key="1">
    <source>
        <dbReference type="EMBL" id="PWN50512.1"/>
    </source>
</evidence>
<protein>
    <submittedName>
        <fullName evidence="1">Uncharacterized protein</fullName>
    </submittedName>
</protein>
<sequence length="71" mass="7907">MTGWTVIWVLAGVAGVSATTWVSTPKGPNQVLIRTSVVSALTCMYLMWCIVYLAQLHPLIKPKRSDVRYLD</sequence>
<name>A0ACD0NXL0_9BASI</name>